<keyword evidence="8" id="KW-0255">Endonuclease</keyword>
<dbReference type="Gene3D" id="3.30.420.10">
    <property type="entry name" value="Ribonuclease H-like superfamily/Ribonuclease H"/>
    <property type="match status" value="2"/>
</dbReference>
<feature type="domain" description="Reverse transcriptase" evidence="25">
    <location>
        <begin position="205"/>
        <end position="395"/>
    </location>
</feature>
<keyword evidence="12" id="KW-0229">DNA integration</keyword>
<dbReference type="PROSITE" id="PS50175">
    <property type="entry name" value="ASP_PROT_RETROV"/>
    <property type="match status" value="1"/>
</dbReference>
<keyword evidence="6" id="KW-0479">Metal-binding</keyword>
<keyword evidence="13" id="KW-0695">RNA-directed DNA polymerase</keyword>
<dbReference type="Gene3D" id="2.30.30.10">
    <property type="entry name" value="Integrase, C-terminal domain superfamily, retroviral"/>
    <property type="match status" value="1"/>
</dbReference>
<dbReference type="InterPro" id="IPR018061">
    <property type="entry name" value="Retropepsins"/>
</dbReference>
<dbReference type="SUPFAM" id="SSF53098">
    <property type="entry name" value="Ribonuclease H-like"/>
    <property type="match status" value="2"/>
</dbReference>
<keyword evidence="17" id="KW-0511">Multifunctional enzyme</keyword>
<dbReference type="InterPro" id="IPR043502">
    <property type="entry name" value="DNA/RNA_pol_sf"/>
</dbReference>
<dbReference type="Gene3D" id="3.10.10.10">
    <property type="entry name" value="HIV Type 1 Reverse Transcriptase, subunit A, domain 1"/>
    <property type="match status" value="1"/>
</dbReference>
<evidence type="ECO:0000256" key="16">
    <source>
        <dbReference type="ARBA" id="ARBA00023195"/>
    </source>
</evidence>
<dbReference type="GO" id="GO:0006508">
    <property type="term" value="P:proteolysis"/>
    <property type="evidence" value="ECO:0007669"/>
    <property type="project" value="UniProtKB-KW"/>
</dbReference>
<dbReference type="PROSITE" id="PS51027">
    <property type="entry name" value="INTEGRASE_DBD"/>
    <property type="match status" value="1"/>
</dbReference>
<organism evidence="29 30">
    <name type="scientific">Simian immunodeficiency virus</name>
    <name type="common">SIV</name>
    <dbReference type="NCBI Taxonomy" id="11723"/>
    <lineage>
        <taxon>Viruses</taxon>
        <taxon>Riboviria</taxon>
        <taxon>Pararnavirae</taxon>
        <taxon>Artverviricota</taxon>
        <taxon>Revtraviricetes</taxon>
        <taxon>Ortervirales</taxon>
        <taxon>Retroviridae</taxon>
        <taxon>Orthoretrovirinae</taxon>
        <taxon>Lentivirus</taxon>
        <taxon>Lentivirus simimdef</taxon>
    </lineage>
</organism>
<proteinExistence type="inferred from homology"/>
<evidence type="ECO:0000256" key="17">
    <source>
        <dbReference type="ARBA" id="ARBA00023268"/>
    </source>
</evidence>
<dbReference type="SUPFAM" id="SSF56672">
    <property type="entry name" value="DNA/RNA polymerases"/>
    <property type="match status" value="1"/>
</dbReference>
<dbReference type="InterPro" id="IPR010661">
    <property type="entry name" value="RVT_thumb"/>
</dbReference>
<evidence type="ECO:0000256" key="8">
    <source>
        <dbReference type="ARBA" id="ARBA00022759"/>
    </source>
</evidence>
<keyword evidence="16" id="KW-1179">Viral genome integration</keyword>
<sequence>FFREGSRLPVSEAEELPSYIAHAYGTPRYSRAGELLPTSRAQGRATQGQERQKDSLSFPVISLWGRPIKTVDINGQPVSMLLDTGADDTIIQDSDIKISGELTPKVVGGLGGLINVKQYKGVIVKFNEKRIVATVLVSPTPINILGRNCLSKLEITLNMVMAGQQLKPTKVSLKERKKGPMVKQWPLSKEKIEALKEITQKMIKLGQLEEAGPNNPYNSPVFAIRKKDKTKWRMLIDFRKLNEVTQEFAEVQTGIPHPSGLAQKAHVTIVDMQDAFYSVPLDKEFRPYTAFSVPAVNNMGPAKRFQFKVLPQGWKGSPTIFQATTAKLLEQVRKDNQDALIVQYMDDLLIGSDREIGEHRRLVKKIRDLLSSKGIQTPEDKHQPDYPVEWLGYELHPKGWRIKPVELPDQDTWTVNEIQKLVGKLNWAAQVYSGIKTKHLCRCIRGIKGLTELVELSEQAQLELAENREILKQEAGGAYYDPEKPLVLEIVSLGEQQWGYTFTQDRNMLRTGKFAKIRTAHSNPYQQLAEALSRASKEALVCWGKTPDKCRIPVVKEQWDNWWADSWQTTWIPDIEAVHTPYLLRQWFTLVPEPIETAPTYYVDGAANRNSKLGRAGYVTDRGQERAINLENTTNQQAELQAILLALMDGPPEMNLVTDSQYALGIITAAPEVSESPLVEQIIQQMLSKNAIFISRVPAHKGIGGNEEVDHLVSRGIRQVLFMENIDPAVEDHEKYHSNWKYLRDKYNIPTILAKEIVNKCSACQTHGEPKHGQVNADLGVWQMDCTHLEGKVILVAVHVASSFIWARIISQETGRLTALELSNLAATWPISQIHPDNGTNFTSKEFQAVAWWANIQHTTGVPYNPQSQGVVENANKQLKETIHKVREEVTYLETAVAQAVFILNNKRKGGIGDMTPTERLVNMLYTELEIQQLQNHNTKFSKFRVYYRRGANPYWLRPARLLWKGEGALVIKTKEGEIVTVPRRKAKIIKDYGTRQNVDSEPDSVHVRKEDGLAD</sequence>
<dbReference type="InterPro" id="IPR017856">
    <property type="entry name" value="Integrase-like_N"/>
</dbReference>
<keyword evidence="18" id="KW-1160">Virus entry into host cell</keyword>
<evidence type="ECO:0000259" key="24">
    <source>
        <dbReference type="PROSITE" id="PS50876"/>
    </source>
</evidence>
<evidence type="ECO:0000259" key="23">
    <source>
        <dbReference type="PROSITE" id="PS50175"/>
    </source>
</evidence>
<dbReference type="GO" id="GO:0015074">
    <property type="term" value="P:DNA integration"/>
    <property type="evidence" value="ECO:0007669"/>
    <property type="project" value="UniProtKB-KW"/>
</dbReference>
<dbReference type="PANTHER" id="PTHR41694">
    <property type="entry name" value="ENDOGENOUS RETROVIRUS GROUP K MEMBER POL PROTEIN"/>
    <property type="match status" value="1"/>
</dbReference>
<feature type="domain" description="Integrase catalytic" evidence="27">
    <location>
        <begin position="766"/>
        <end position="925"/>
    </location>
</feature>
<evidence type="ECO:0000256" key="5">
    <source>
        <dbReference type="ARBA" id="ARBA00022722"/>
    </source>
</evidence>
<dbReference type="GO" id="GO:0044826">
    <property type="term" value="P:viral genome integration into host DNA"/>
    <property type="evidence" value="ECO:0007669"/>
    <property type="project" value="UniProtKB-KW"/>
</dbReference>
<dbReference type="CDD" id="cd05482">
    <property type="entry name" value="HIV_retropepsin_like"/>
    <property type="match status" value="1"/>
</dbReference>
<dbReference type="SUPFAM" id="SSF46919">
    <property type="entry name" value="N-terminal Zn binding domain of HIV integrase"/>
    <property type="match status" value="1"/>
</dbReference>
<feature type="DNA-binding region" description="Integrase-type" evidence="21">
    <location>
        <begin position="944"/>
        <end position="992"/>
    </location>
</feature>
<name>A4UDF4_SIV</name>
<dbReference type="InterPro" id="IPR010659">
    <property type="entry name" value="RVT_connect"/>
</dbReference>
<dbReference type="InterPro" id="IPR003308">
    <property type="entry name" value="Integrase_Zn-bd_dom_N"/>
</dbReference>
<dbReference type="SUPFAM" id="SSF50122">
    <property type="entry name" value="DNA-binding domain of retroviral integrase"/>
    <property type="match status" value="1"/>
</dbReference>
<dbReference type="InterPro" id="IPR034170">
    <property type="entry name" value="Retropepsin-like_cat_dom"/>
</dbReference>
<dbReference type="Pfam" id="PF06815">
    <property type="entry name" value="RVT_connect"/>
    <property type="match status" value="1"/>
</dbReference>
<dbReference type="GO" id="GO:0003964">
    <property type="term" value="F:RNA-directed DNA polymerase activity"/>
    <property type="evidence" value="ECO:0007669"/>
    <property type="project" value="UniProtKB-KW"/>
</dbReference>
<dbReference type="PROSITE" id="PS50994">
    <property type="entry name" value="INTEGRASE"/>
    <property type="match status" value="1"/>
</dbReference>
<dbReference type="Proteomes" id="UP000258655">
    <property type="component" value="Segment"/>
</dbReference>
<evidence type="ECO:0000259" key="27">
    <source>
        <dbReference type="PROSITE" id="PS50994"/>
    </source>
</evidence>
<comment type="similarity">
    <text evidence="22">Belongs to the retroviral Pol polyprotein family.</text>
</comment>
<feature type="non-terminal residue" evidence="29">
    <location>
        <position position="1"/>
    </location>
</feature>
<comment type="catalytic activity">
    <reaction evidence="1">
        <text>3'-end directed exonucleolytic cleavage of viral RNA-DNA hybrid.</text>
        <dbReference type="EC" id="3.1.13.2"/>
    </reaction>
</comment>
<dbReference type="InterPro" id="IPR012337">
    <property type="entry name" value="RNaseH-like_sf"/>
</dbReference>
<gene>
    <name evidence="29" type="primary">pol</name>
</gene>
<dbReference type="InterPro" id="IPR036397">
    <property type="entry name" value="RNaseH_sf"/>
</dbReference>
<dbReference type="InterPro" id="IPR002156">
    <property type="entry name" value="RNaseH_domain"/>
</dbReference>
<protein>
    <submittedName>
        <fullName evidence="29">Pol protein</fullName>
    </submittedName>
</protein>
<dbReference type="InterPro" id="IPR001995">
    <property type="entry name" value="Peptidase_A2_cat"/>
</dbReference>
<accession>A4UDF4</accession>
<dbReference type="Pfam" id="PF00665">
    <property type="entry name" value="rve"/>
    <property type="match status" value="1"/>
</dbReference>
<dbReference type="PROSITE" id="PS00141">
    <property type="entry name" value="ASP_PROTEASE"/>
    <property type="match status" value="1"/>
</dbReference>
<keyword evidence="4" id="KW-0548">Nucleotidyltransferase</keyword>
<keyword evidence="7 22" id="KW-0064">Aspartyl protease</keyword>
<evidence type="ECO:0000256" key="13">
    <source>
        <dbReference type="ARBA" id="ARBA00022918"/>
    </source>
</evidence>
<dbReference type="Pfam" id="PF00078">
    <property type="entry name" value="RVT_1"/>
    <property type="match status" value="1"/>
</dbReference>
<organismHost>
    <name type="scientific">Pan troglodytes</name>
    <name type="common">Chimpanzee</name>
    <dbReference type="NCBI Taxonomy" id="9598"/>
</organismHost>
<evidence type="ECO:0000256" key="2">
    <source>
        <dbReference type="ARBA" id="ARBA00022670"/>
    </source>
</evidence>
<keyword evidence="15" id="KW-0233">DNA recombination</keyword>
<feature type="domain" description="RNase H type-1" evidence="26">
    <location>
        <begin position="595"/>
        <end position="718"/>
    </location>
</feature>
<evidence type="ECO:0000256" key="21">
    <source>
        <dbReference type="PROSITE-ProRule" id="PRU00506"/>
    </source>
</evidence>
<feature type="domain" description="Integrase-type" evidence="24">
    <location>
        <begin position="724"/>
        <end position="765"/>
    </location>
</feature>
<keyword evidence="14" id="KW-0238">DNA-binding</keyword>
<evidence type="ECO:0000256" key="20">
    <source>
        <dbReference type="PROSITE-ProRule" id="PRU00450"/>
    </source>
</evidence>
<keyword evidence="11" id="KW-0862">Zinc</keyword>
<dbReference type="InterPro" id="IPR001037">
    <property type="entry name" value="Integrase_C_retrovir"/>
</dbReference>
<dbReference type="GO" id="GO:0008270">
    <property type="term" value="F:zinc ion binding"/>
    <property type="evidence" value="ECO:0007669"/>
    <property type="project" value="UniProtKB-KW"/>
</dbReference>
<dbReference type="Pfam" id="PF02022">
    <property type="entry name" value="Integrase_Zn"/>
    <property type="match status" value="1"/>
</dbReference>
<dbReference type="SUPFAM" id="SSF50630">
    <property type="entry name" value="Acid proteases"/>
    <property type="match status" value="1"/>
</dbReference>
<dbReference type="GO" id="GO:0004523">
    <property type="term" value="F:RNA-DNA hybrid ribonuclease activity"/>
    <property type="evidence" value="ECO:0007669"/>
    <property type="project" value="InterPro"/>
</dbReference>
<dbReference type="GO" id="GO:0004533">
    <property type="term" value="F:exoribonuclease H activity"/>
    <property type="evidence" value="ECO:0007669"/>
    <property type="project" value="UniProtKB-EC"/>
</dbReference>
<evidence type="ECO:0000256" key="18">
    <source>
        <dbReference type="ARBA" id="ARBA00023296"/>
    </source>
</evidence>
<dbReference type="Pfam" id="PF00077">
    <property type="entry name" value="RVP"/>
    <property type="match status" value="1"/>
</dbReference>
<feature type="domain" description="Peptidase A2" evidence="23">
    <location>
        <begin position="78"/>
        <end position="149"/>
    </location>
</feature>
<dbReference type="PROSITE" id="PS50876">
    <property type="entry name" value="ZF_INTEGRASE"/>
    <property type="match status" value="1"/>
</dbReference>
<evidence type="ECO:0000259" key="25">
    <source>
        <dbReference type="PROSITE" id="PS50878"/>
    </source>
</evidence>
<evidence type="ECO:0000259" key="28">
    <source>
        <dbReference type="PROSITE" id="PS51027"/>
    </source>
</evidence>
<dbReference type="PROSITE" id="PS50879">
    <property type="entry name" value="RNASE_H_1"/>
    <property type="match status" value="1"/>
</dbReference>
<keyword evidence="5" id="KW-0540">Nuclease</keyword>
<keyword evidence="2 22" id="KW-0645">Protease</keyword>
<evidence type="ECO:0000256" key="9">
    <source>
        <dbReference type="ARBA" id="ARBA00022771"/>
    </source>
</evidence>
<evidence type="ECO:0000256" key="4">
    <source>
        <dbReference type="ARBA" id="ARBA00022695"/>
    </source>
</evidence>
<evidence type="ECO:0000313" key="30">
    <source>
        <dbReference type="Proteomes" id="UP000258655"/>
    </source>
</evidence>
<dbReference type="Pfam" id="PF00552">
    <property type="entry name" value="IN_DBD_C"/>
    <property type="match status" value="1"/>
</dbReference>
<dbReference type="InterPro" id="IPR001584">
    <property type="entry name" value="Integrase_cat-core"/>
</dbReference>
<dbReference type="Pfam" id="PF06817">
    <property type="entry name" value="RVT_thumb"/>
    <property type="match status" value="1"/>
</dbReference>
<dbReference type="GO" id="GO:0035613">
    <property type="term" value="F:RNA stem-loop binding"/>
    <property type="evidence" value="ECO:0007669"/>
    <property type="project" value="TreeGrafter"/>
</dbReference>
<dbReference type="Pfam" id="PF00075">
    <property type="entry name" value="RNase_H"/>
    <property type="match status" value="1"/>
</dbReference>
<keyword evidence="10 22" id="KW-0378">Hydrolase</keyword>
<reference evidence="29 30" key="1">
    <citation type="journal article" date="2007" name="Virology">
        <title>Full-length sequence analysis of SIVmus in wild populations of mustached monkeys (Cercopithecus cephus) from Cameroon provides evidence for two co-circulating SIVmus lineages.</title>
        <authorList>
            <person name="Aghokeng A.F."/>
            <person name="Bailes E."/>
            <person name="Loul S."/>
            <person name="Courgnaud V."/>
            <person name="Mpoudi-Ngolle E."/>
            <person name="Sharp P.M."/>
            <person name="Delaporte E."/>
            <person name="Peeters M."/>
        </authorList>
    </citation>
    <scope>NUCLEOTIDE SEQUENCE [LARGE SCALE GENOMIC DNA]</scope>
    <source>
        <strain evidence="29">SIVmus01CM1246</strain>
    </source>
</reference>
<evidence type="ECO:0000259" key="26">
    <source>
        <dbReference type="PROSITE" id="PS50879"/>
    </source>
</evidence>
<dbReference type="GO" id="GO:0006310">
    <property type="term" value="P:DNA recombination"/>
    <property type="evidence" value="ECO:0007669"/>
    <property type="project" value="UniProtKB-KW"/>
</dbReference>
<evidence type="ECO:0000256" key="14">
    <source>
        <dbReference type="ARBA" id="ARBA00023125"/>
    </source>
</evidence>
<evidence type="ECO:0000313" key="29">
    <source>
        <dbReference type="EMBL" id="ABO61036.1"/>
    </source>
</evidence>
<dbReference type="GO" id="GO:0003677">
    <property type="term" value="F:DNA binding"/>
    <property type="evidence" value="ECO:0007669"/>
    <property type="project" value="UniProtKB-KW"/>
</dbReference>
<keyword evidence="9 20" id="KW-0863">Zinc-finger</keyword>
<dbReference type="InterPro" id="IPR001969">
    <property type="entry name" value="Aspartic_peptidase_AS"/>
</dbReference>
<dbReference type="InterPro" id="IPR043128">
    <property type="entry name" value="Rev_trsase/Diguanyl_cyclase"/>
</dbReference>
<dbReference type="Gene3D" id="2.40.70.10">
    <property type="entry name" value="Acid Proteases"/>
    <property type="match status" value="1"/>
</dbReference>
<evidence type="ECO:0000256" key="15">
    <source>
        <dbReference type="ARBA" id="ARBA00023172"/>
    </source>
</evidence>
<evidence type="ECO:0000256" key="6">
    <source>
        <dbReference type="ARBA" id="ARBA00022723"/>
    </source>
</evidence>
<dbReference type="InterPro" id="IPR036862">
    <property type="entry name" value="Integrase_C_dom_sf_retrovir"/>
</dbReference>
<dbReference type="GO" id="GO:0046718">
    <property type="term" value="P:symbiont entry into host cell"/>
    <property type="evidence" value="ECO:0007669"/>
    <property type="project" value="UniProtKB-KW"/>
</dbReference>
<dbReference type="GO" id="GO:0004190">
    <property type="term" value="F:aspartic-type endopeptidase activity"/>
    <property type="evidence" value="ECO:0007669"/>
    <property type="project" value="UniProtKB-KW"/>
</dbReference>
<feature type="domain" description="Integrase-type" evidence="28">
    <location>
        <begin position="944"/>
        <end position="992"/>
    </location>
</feature>
<keyword evidence="3" id="KW-0808">Transferase</keyword>
<dbReference type="Gene3D" id="3.30.70.270">
    <property type="match status" value="3"/>
</dbReference>
<dbReference type="EMBL" id="EF070329">
    <property type="protein sequence ID" value="ABO61036.1"/>
    <property type="molecule type" value="Genomic_DNA"/>
</dbReference>
<evidence type="ECO:0000256" key="7">
    <source>
        <dbReference type="ARBA" id="ARBA00022750"/>
    </source>
</evidence>
<evidence type="ECO:0000256" key="10">
    <source>
        <dbReference type="ARBA" id="ARBA00022801"/>
    </source>
</evidence>
<dbReference type="PANTHER" id="PTHR41694:SF3">
    <property type="entry name" value="RNA-DIRECTED DNA POLYMERASE-RELATED"/>
    <property type="match status" value="1"/>
</dbReference>
<evidence type="ECO:0000256" key="11">
    <source>
        <dbReference type="ARBA" id="ARBA00022833"/>
    </source>
</evidence>
<dbReference type="InterPro" id="IPR000477">
    <property type="entry name" value="RT_dom"/>
</dbReference>
<dbReference type="GO" id="GO:0075713">
    <property type="term" value="P:establishment of integrated proviral latency"/>
    <property type="evidence" value="ECO:0007669"/>
    <property type="project" value="UniProtKB-KW"/>
</dbReference>
<organismHost>
    <name type="scientific">Cercopithecidae</name>
    <name type="common">Old World monkeys</name>
    <dbReference type="NCBI Taxonomy" id="9527"/>
</organismHost>
<dbReference type="PROSITE" id="PS50878">
    <property type="entry name" value="RT_POL"/>
    <property type="match status" value="1"/>
</dbReference>
<evidence type="ECO:0000256" key="22">
    <source>
        <dbReference type="RuleBase" id="RU004064"/>
    </source>
</evidence>
<evidence type="ECO:0000256" key="12">
    <source>
        <dbReference type="ARBA" id="ARBA00022908"/>
    </source>
</evidence>
<evidence type="ECO:0000256" key="1">
    <source>
        <dbReference type="ARBA" id="ARBA00000379"/>
    </source>
</evidence>
<dbReference type="Gene3D" id="1.10.10.200">
    <property type="match status" value="1"/>
</dbReference>
<evidence type="ECO:0000256" key="3">
    <source>
        <dbReference type="ARBA" id="ARBA00022679"/>
    </source>
</evidence>
<comment type="catalytic activity">
    <reaction evidence="19">
        <text>Endohydrolysis of RNA in RNA/DNA hybrids. Three different cleavage modes: 1. sequence-specific internal cleavage of RNA. Human immunodeficiency virus type 1 and Moloney murine leukemia virus enzymes prefer to cleave the RNA strand one nucleotide away from the RNA-DNA junction. 2. RNA 5'-end directed cleavage 13-19 nucleotides from the RNA end. 3. DNA 3'-end directed cleavage 15-20 nucleotides away from the primer terminus.</text>
        <dbReference type="EC" id="3.1.26.13"/>
    </reaction>
</comment>
<dbReference type="InterPro" id="IPR021109">
    <property type="entry name" value="Peptidase_aspartic_dom_sf"/>
</dbReference>
<evidence type="ECO:0000256" key="19">
    <source>
        <dbReference type="ARBA" id="ARBA00023415"/>
    </source>
</evidence>